<dbReference type="GO" id="GO:0006606">
    <property type="term" value="P:protein import into nucleus"/>
    <property type="evidence" value="ECO:0000318"/>
    <property type="project" value="GO_Central"/>
</dbReference>
<evidence type="ECO:0000313" key="8">
    <source>
        <dbReference type="Proteomes" id="UP000015101"/>
    </source>
</evidence>
<dbReference type="InterPro" id="IPR016024">
    <property type="entry name" value="ARM-type_fold"/>
</dbReference>
<dbReference type="GO" id="GO:0005635">
    <property type="term" value="C:nuclear envelope"/>
    <property type="evidence" value="ECO:0000318"/>
    <property type="project" value="GO_Central"/>
</dbReference>
<dbReference type="InterPro" id="IPR058669">
    <property type="entry name" value="TPR_IPO7/11-like"/>
</dbReference>
<evidence type="ECO:0000256" key="1">
    <source>
        <dbReference type="ARBA" id="ARBA00004123"/>
    </source>
</evidence>
<dbReference type="RefSeq" id="XP_009013890.1">
    <property type="nucleotide sequence ID" value="XM_009015642.1"/>
</dbReference>
<sequence>MEVSSTYFCPSLVLEAFVGAASQDPSILKKAEIHLKSWETQPGFYSAVASIFLDTNIDANVRWVAAMYFKNGIDRYWRKNAPSGISEEEKTYLKQHLLESFNEPILQIASQVAILIGKIARHDCPRFWPSLVPVLIQSLQSTDSNQPIKIQRATLTFYQVVKAMVSKKLPADRKVFEELTNSTFELIFNKWKQSFDELFISLEARQQANLSFLLSYCVLLTKIMKKLLVYGFSEIRDVQMCRLFLIQAIQKLDSMLQSKLVFERFLINMMNLMKDVLKCEKYKVYRTSNEDQQKNRLSLMVQNVKINFFTIEMLRQLVEMLLLQYFLLKNDELHCWDSDPESFTFFSIEFFSVLIVSEESGDSWKFSWRPCVESLFLTLTKEFKDIVCPIIMQLVNQYLLSDSSQHQQSNDIIGLLKIDAVYNAVGLCTYHLYDFIDFDQWFNNRLVHELALGDGNDGGSAGNSSRNYRIIKRRVIWLIGKWVGVKMSYLEVHFKLLFDLLKSVSECETKLSVLHVMTLIIERMEADIHPHIHSLIHYLPLLWDASEHHNLLRCAIITNLSMIVQGLGSESVNMHQFLLPVIKTSTDVQQAQHVYLCEDALHLWLHAGGSSSGAVASVQCPPLTTSHVIMTSRLLIHSSQSFLQLVSHLSGGGRPESMALVDRLVEGLLNKFDCLYQADKKKICVLALLSLLQSQYNRSVLSKINRVLSTVVDTLHDVCKEDLNGRFVDTLLIVDEKTLSSVRCDEDNDYDISTDIMEGKHHQIIKKDPIHSVCLLSHVRSLLDLLQMHCPNFNEEIELEILQQLKHFLCK</sequence>
<gene>
    <name evidence="7" type="primary">20211739</name>
    <name evidence="6" type="ORF">HELRODRAFT_190889</name>
</gene>
<proteinExistence type="inferred from homology"/>
<accession>T1FSE2</accession>
<dbReference type="EMBL" id="AMQM01003400">
    <property type="status" value="NOT_ANNOTATED_CDS"/>
    <property type="molecule type" value="Genomic_DNA"/>
</dbReference>
<name>T1FSE2_HELRO</name>
<dbReference type="FunCoup" id="T1FSE2">
    <property type="interactions" value="1452"/>
</dbReference>
<evidence type="ECO:0000256" key="4">
    <source>
        <dbReference type="ARBA" id="ARBA00023242"/>
    </source>
</evidence>
<keyword evidence="4" id="KW-0539">Nucleus</keyword>
<dbReference type="AlphaFoldDB" id="T1FSE2"/>
<keyword evidence="3" id="KW-0813">Transport</keyword>
<reference evidence="8" key="1">
    <citation type="submission" date="2012-12" db="EMBL/GenBank/DDBJ databases">
        <authorList>
            <person name="Hellsten U."/>
            <person name="Grimwood J."/>
            <person name="Chapman J.A."/>
            <person name="Shapiro H."/>
            <person name="Aerts A."/>
            <person name="Otillar R.P."/>
            <person name="Terry A.Y."/>
            <person name="Boore J.L."/>
            <person name="Simakov O."/>
            <person name="Marletaz F."/>
            <person name="Cho S.-J."/>
            <person name="Edsinger-Gonzales E."/>
            <person name="Havlak P."/>
            <person name="Kuo D.-H."/>
            <person name="Larsson T."/>
            <person name="Lv J."/>
            <person name="Arendt D."/>
            <person name="Savage R."/>
            <person name="Osoegawa K."/>
            <person name="de Jong P."/>
            <person name="Lindberg D.R."/>
            <person name="Seaver E.C."/>
            <person name="Weisblat D.A."/>
            <person name="Putnam N.H."/>
            <person name="Grigoriev I.V."/>
            <person name="Rokhsar D.S."/>
        </authorList>
    </citation>
    <scope>NUCLEOTIDE SEQUENCE</scope>
</reference>
<dbReference type="InterPro" id="IPR011989">
    <property type="entry name" value="ARM-like"/>
</dbReference>
<dbReference type="Pfam" id="PF03810">
    <property type="entry name" value="IBN_N"/>
    <property type="match status" value="1"/>
</dbReference>
<dbReference type="SMART" id="SM00913">
    <property type="entry name" value="IBN_N"/>
    <property type="match status" value="1"/>
</dbReference>
<dbReference type="CTD" id="20211739"/>
<dbReference type="GO" id="GO:0031267">
    <property type="term" value="F:small GTPase binding"/>
    <property type="evidence" value="ECO:0007669"/>
    <property type="project" value="InterPro"/>
</dbReference>
<dbReference type="STRING" id="6412.T1FSE2"/>
<dbReference type="OMA" id="GQCAFEI"/>
<dbReference type="EMBL" id="KB096134">
    <property type="protein sequence ID" value="ESO08101.1"/>
    <property type="molecule type" value="Genomic_DNA"/>
</dbReference>
<evidence type="ECO:0000259" key="5">
    <source>
        <dbReference type="PROSITE" id="PS50166"/>
    </source>
</evidence>
<dbReference type="KEGG" id="hro:HELRODRAFT_190889"/>
<dbReference type="Pfam" id="PF25758">
    <property type="entry name" value="TPR_IPO11"/>
    <property type="match status" value="2"/>
</dbReference>
<dbReference type="SUPFAM" id="SSF48371">
    <property type="entry name" value="ARM repeat"/>
    <property type="match status" value="1"/>
</dbReference>
<reference evidence="7" key="3">
    <citation type="submission" date="2015-06" db="UniProtKB">
        <authorList>
            <consortium name="EnsemblMetazoa"/>
        </authorList>
    </citation>
    <scope>IDENTIFICATION</scope>
</reference>
<evidence type="ECO:0000256" key="3">
    <source>
        <dbReference type="ARBA" id="ARBA00022448"/>
    </source>
</evidence>
<dbReference type="FunFam" id="1.25.10.10:FF:001816">
    <property type="entry name" value="Predicted protein"/>
    <property type="match status" value="1"/>
</dbReference>
<protein>
    <recommendedName>
        <fullName evidence="5">Importin N-terminal domain-containing protein</fullName>
    </recommendedName>
</protein>
<dbReference type="PANTHER" id="PTHR10997:SF7">
    <property type="entry name" value="IMPORTIN-11"/>
    <property type="match status" value="1"/>
</dbReference>
<dbReference type="InterPro" id="IPR001494">
    <property type="entry name" value="Importin-beta_N"/>
</dbReference>
<dbReference type="GeneID" id="20211739"/>
<evidence type="ECO:0000256" key="2">
    <source>
        <dbReference type="ARBA" id="ARBA00007991"/>
    </source>
</evidence>
<evidence type="ECO:0000313" key="7">
    <source>
        <dbReference type="EnsemblMetazoa" id="HelroP190889"/>
    </source>
</evidence>
<comment type="subcellular location">
    <subcellularLocation>
        <location evidence="1">Nucleus</location>
    </subcellularLocation>
</comment>
<dbReference type="EnsemblMetazoa" id="HelroT190889">
    <property type="protein sequence ID" value="HelroP190889"/>
    <property type="gene ID" value="HelroG190889"/>
</dbReference>
<organism evidence="7 8">
    <name type="scientific">Helobdella robusta</name>
    <name type="common">Californian leech</name>
    <dbReference type="NCBI Taxonomy" id="6412"/>
    <lineage>
        <taxon>Eukaryota</taxon>
        <taxon>Metazoa</taxon>
        <taxon>Spiralia</taxon>
        <taxon>Lophotrochozoa</taxon>
        <taxon>Annelida</taxon>
        <taxon>Clitellata</taxon>
        <taxon>Hirudinea</taxon>
        <taxon>Rhynchobdellida</taxon>
        <taxon>Glossiphoniidae</taxon>
        <taxon>Helobdella</taxon>
    </lineage>
</organism>
<dbReference type="OrthoDB" id="361693at2759"/>
<comment type="similarity">
    <text evidence="2">Belongs to the importin beta family.</text>
</comment>
<dbReference type="Gene3D" id="1.25.10.10">
    <property type="entry name" value="Leucine-rich Repeat Variant"/>
    <property type="match status" value="2"/>
</dbReference>
<dbReference type="Proteomes" id="UP000015101">
    <property type="component" value="Unassembled WGS sequence"/>
</dbReference>
<dbReference type="InParanoid" id="T1FSE2"/>
<dbReference type="HOGENOM" id="CLU_003886_0_0_1"/>
<dbReference type="PROSITE" id="PS50166">
    <property type="entry name" value="IMPORTIN_B_NT"/>
    <property type="match status" value="1"/>
</dbReference>
<dbReference type="GO" id="GO:0005829">
    <property type="term" value="C:cytosol"/>
    <property type="evidence" value="ECO:0000318"/>
    <property type="project" value="GO_Central"/>
</dbReference>
<keyword evidence="8" id="KW-1185">Reference proteome</keyword>
<dbReference type="PANTHER" id="PTHR10997">
    <property type="entry name" value="IMPORTIN-7, 8, 11"/>
    <property type="match status" value="1"/>
</dbReference>
<feature type="domain" description="Importin N-terminal" evidence="5">
    <location>
        <begin position="31"/>
        <end position="103"/>
    </location>
</feature>
<reference evidence="6 8" key="2">
    <citation type="journal article" date="2013" name="Nature">
        <title>Insights into bilaterian evolution from three spiralian genomes.</title>
        <authorList>
            <person name="Simakov O."/>
            <person name="Marletaz F."/>
            <person name="Cho S.J."/>
            <person name="Edsinger-Gonzales E."/>
            <person name="Havlak P."/>
            <person name="Hellsten U."/>
            <person name="Kuo D.H."/>
            <person name="Larsson T."/>
            <person name="Lv J."/>
            <person name="Arendt D."/>
            <person name="Savage R."/>
            <person name="Osoegawa K."/>
            <person name="de Jong P."/>
            <person name="Grimwood J."/>
            <person name="Chapman J.A."/>
            <person name="Shapiro H."/>
            <person name="Aerts A."/>
            <person name="Otillar R.P."/>
            <person name="Terry A.Y."/>
            <person name="Boore J.L."/>
            <person name="Grigoriev I.V."/>
            <person name="Lindberg D.R."/>
            <person name="Seaver E.C."/>
            <person name="Weisblat D.A."/>
            <person name="Putnam N.H."/>
            <person name="Rokhsar D.S."/>
        </authorList>
    </citation>
    <scope>NUCLEOTIDE SEQUENCE</scope>
</reference>
<evidence type="ECO:0000313" key="6">
    <source>
        <dbReference type="EMBL" id="ESO08101.1"/>
    </source>
</evidence>
<dbReference type="eggNOG" id="KOG1993">
    <property type="taxonomic scope" value="Eukaryota"/>
</dbReference>